<proteinExistence type="predicted"/>
<dbReference type="InterPro" id="IPR001466">
    <property type="entry name" value="Beta-lactam-related"/>
</dbReference>
<evidence type="ECO:0000313" key="3">
    <source>
        <dbReference type="Proteomes" id="UP000198504"/>
    </source>
</evidence>
<dbReference type="Pfam" id="PF00144">
    <property type="entry name" value="Beta-lactamase"/>
    <property type="match status" value="1"/>
</dbReference>
<reference evidence="3" key="1">
    <citation type="submission" date="2016-10" db="EMBL/GenBank/DDBJ databases">
        <authorList>
            <person name="Varghese N."/>
            <person name="Submissions S."/>
        </authorList>
    </citation>
    <scope>NUCLEOTIDE SEQUENCE [LARGE SCALE GENOMIC DNA]</scope>
    <source>
        <strain evidence="3">CGMCC 4.6856</strain>
    </source>
</reference>
<dbReference type="EMBL" id="FOFA01000002">
    <property type="protein sequence ID" value="SEQ07288.1"/>
    <property type="molecule type" value="Genomic_DNA"/>
</dbReference>
<dbReference type="Proteomes" id="UP000198504">
    <property type="component" value="Unassembled WGS sequence"/>
</dbReference>
<sequence length="324" mass="33159">MTAPWSGSALVERAGTVVDELAEGFVDEATGTRWSARTRSQASSISKQVVAVVALALADRGDVDLHAPVGRVLPSAPSAWAPMTLHHLLTHTSGVGHWSELGLAPLTGDPPSPGDLVDLVLRTPLVGAPGGRWLYSSPGYAVAALLLESATQATYAALATELALAPAGLRSTTTGVFGLGADQPSSRAVAHGHHEGRPVHVAPGLAALPGTGDLWTTTEDLVAWSRALGDGAVLREPERLWARRAELPPDLSAGSVVGEAYGYGTFSGTVLGRPAWFVPGDNPGYASLLARMTGDATTIAVLADDDAAGTGPALARLAPSSNRG</sequence>
<dbReference type="InterPro" id="IPR050491">
    <property type="entry name" value="AmpC-like"/>
</dbReference>
<accession>A0A1H9D3B6</accession>
<dbReference type="AlphaFoldDB" id="A0A1H9D3B6"/>
<feature type="domain" description="Beta-lactamase-related" evidence="1">
    <location>
        <begin position="8"/>
        <end position="307"/>
    </location>
</feature>
<dbReference type="STRING" id="1036181.SAMN05421756_102404"/>
<keyword evidence="3" id="KW-1185">Reference proteome</keyword>
<dbReference type="PANTHER" id="PTHR46825">
    <property type="entry name" value="D-ALANYL-D-ALANINE-CARBOXYPEPTIDASE/ENDOPEPTIDASE AMPH"/>
    <property type="match status" value="1"/>
</dbReference>
<name>A0A1H9D3B6_9ACTN</name>
<dbReference type="SUPFAM" id="SSF56601">
    <property type="entry name" value="beta-lactamase/transpeptidase-like"/>
    <property type="match status" value="1"/>
</dbReference>
<protein>
    <submittedName>
        <fullName evidence="2">CubicO group peptidase, beta-lactamase class C family</fullName>
    </submittedName>
</protein>
<evidence type="ECO:0000313" key="2">
    <source>
        <dbReference type="EMBL" id="SEQ07288.1"/>
    </source>
</evidence>
<evidence type="ECO:0000259" key="1">
    <source>
        <dbReference type="Pfam" id="PF00144"/>
    </source>
</evidence>
<organism evidence="2 3">
    <name type="scientific">Microlunatus flavus</name>
    <dbReference type="NCBI Taxonomy" id="1036181"/>
    <lineage>
        <taxon>Bacteria</taxon>
        <taxon>Bacillati</taxon>
        <taxon>Actinomycetota</taxon>
        <taxon>Actinomycetes</taxon>
        <taxon>Propionibacteriales</taxon>
        <taxon>Propionibacteriaceae</taxon>
        <taxon>Microlunatus</taxon>
    </lineage>
</organism>
<dbReference type="PANTHER" id="PTHR46825:SF7">
    <property type="entry name" value="D-ALANYL-D-ALANINE CARBOXYPEPTIDASE"/>
    <property type="match status" value="1"/>
</dbReference>
<gene>
    <name evidence="2" type="ORF">SAMN05421756_102404</name>
</gene>
<dbReference type="InterPro" id="IPR012338">
    <property type="entry name" value="Beta-lactam/transpept-like"/>
</dbReference>
<dbReference type="Gene3D" id="3.40.710.10">
    <property type="entry name" value="DD-peptidase/beta-lactamase superfamily"/>
    <property type="match status" value="1"/>
</dbReference>